<sequence length="618" mass="69851">MKSPTSPSTTHSFILPTLYTSQASIDSEISRLQGKIRELRSARNALAPISRLPPEVLVQIFGWLQDKYRHELSRNFNRLKRPPRDVLDIAWTRVTHVSGHWRGIARGFPSLWNRVSLANHHWLRQSLFSSRPLPLILEEKQLSSPQLSALHRVLDCFSRIRIFNISESPIPFDSVSSYFSQPAPELEVFRLLASSRCVDLPNDTFKGVSPRLRHVALSNFSLSWDKATFLENLTTLTVHSPISRVNIDTLATILRRMPCLVYLDLKDVLEIMSRWTEDENAYFSSVEPVNLPSLEAFNFEGSFLNQDRAFITRLRFPGRTQVKFHSALEIAVNQAFPQILSTFIQTRLDEVAQIRSMTFLSEQEYDRSTVTLSWENISSPTLSSFDYEAVGLNAWPPPALSSISLEGRHTIRTFAADWILELQNLPLGPLEFFRTNVEVTSGVLWTILGDLANLKTVSLDGASGTFLLQHLIDNHATFADNPVVASSSSSTTVDSVLTSTDSNDNPQTPFDPTGSHGWTNKILPSLCEIHLNETNYEHVQLQSLVQAFATRKAYGLSLRLLSLKECRNLEEGLIDKLKEVIDEVDWDGTGINIQETDFIDLSNAAWDFWGPSNWPTTL</sequence>
<organism evidence="1 2">
    <name type="scientific">Pluteus cervinus</name>
    <dbReference type="NCBI Taxonomy" id="181527"/>
    <lineage>
        <taxon>Eukaryota</taxon>
        <taxon>Fungi</taxon>
        <taxon>Dikarya</taxon>
        <taxon>Basidiomycota</taxon>
        <taxon>Agaricomycotina</taxon>
        <taxon>Agaricomycetes</taxon>
        <taxon>Agaricomycetidae</taxon>
        <taxon>Agaricales</taxon>
        <taxon>Pluteineae</taxon>
        <taxon>Pluteaceae</taxon>
        <taxon>Pluteus</taxon>
    </lineage>
</organism>
<evidence type="ECO:0000313" key="1">
    <source>
        <dbReference type="EMBL" id="TFK63905.1"/>
    </source>
</evidence>
<dbReference type="Proteomes" id="UP000308600">
    <property type="component" value="Unassembled WGS sequence"/>
</dbReference>
<name>A0ACD3AER0_9AGAR</name>
<protein>
    <submittedName>
        <fullName evidence="1">Uncharacterized protein</fullName>
    </submittedName>
</protein>
<keyword evidence="2" id="KW-1185">Reference proteome</keyword>
<proteinExistence type="predicted"/>
<evidence type="ECO:0000313" key="2">
    <source>
        <dbReference type="Proteomes" id="UP000308600"/>
    </source>
</evidence>
<accession>A0ACD3AER0</accession>
<dbReference type="EMBL" id="ML208498">
    <property type="protein sequence ID" value="TFK63905.1"/>
    <property type="molecule type" value="Genomic_DNA"/>
</dbReference>
<gene>
    <name evidence="1" type="ORF">BDN72DRAFT_847143</name>
</gene>
<reference evidence="1 2" key="1">
    <citation type="journal article" date="2019" name="Nat. Ecol. Evol.">
        <title>Megaphylogeny resolves global patterns of mushroom evolution.</title>
        <authorList>
            <person name="Varga T."/>
            <person name="Krizsan K."/>
            <person name="Foldi C."/>
            <person name="Dima B."/>
            <person name="Sanchez-Garcia M."/>
            <person name="Sanchez-Ramirez S."/>
            <person name="Szollosi G.J."/>
            <person name="Szarkandi J.G."/>
            <person name="Papp V."/>
            <person name="Albert L."/>
            <person name="Andreopoulos W."/>
            <person name="Angelini C."/>
            <person name="Antonin V."/>
            <person name="Barry K.W."/>
            <person name="Bougher N.L."/>
            <person name="Buchanan P."/>
            <person name="Buyck B."/>
            <person name="Bense V."/>
            <person name="Catcheside P."/>
            <person name="Chovatia M."/>
            <person name="Cooper J."/>
            <person name="Damon W."/>
            <person name="Desjardin D."/>
            <person name="Finy P."/>
            <person name="Geml J."/>
            <person name="Haridas S."/>
            <person name="Hughes K."/>
            <person name="Justo A."/>
            <person name="Karasinski D."/>
            <person name="Kautmanova I."/>
            <person name="Kiss B."/>
            <person name="Kocsube S."/>
            <person name="Kotiranta H."/>
            <person name="LaButti K.M."/>
            <person name="Lechner B.E."/>
            <person name="Liimatainen K."/>
            <person name="Lipzen A."/>
            <person name="Lukacs Z."/>
            <person name="Mihaltcheva S."/>
            <person name="Morgado L.N."/>
            <person name="Niskanen T."/>
            <person name="Noordeloos M.E."/>
            <person name="Ohm R.A."/>
            <person name="Ortiz-Santana B."/>
            <person name="Ovrebo C."/>
            <person name="Racz N."/>
            <person name="Riley R."/>
            <person name="Savchenko A."/>
            <person name="Shiryaev A."/>
            <person name="Soop K."/>
            <person name="Spirin V."/>
            <person name="Szebenyi C."/>
            <person name="Tomsovsky M."/>
            <person name="Tulloss R.E."/>
            <person name="Uehling J."/>
            <person name="Grigoriev I.V."/>
            <person name="Vagvolgyi C."/>
            <person name="Papp T."/>
            <person name="Martin F.M."/>
            <person name="Miettinen O."/>
            <person name="Hibbett D.S."/>
            <person name="Nagy L.G."/>
        </authorList>
    </citation>
    <scope>NUCLEOTIDE SEQUENCE [LARGE SCALE GENOMIC DNA]</scope>
    <source>
        <strain evidence="1 2">NL-1719</strain>
    </source>
</reference>